<keyword evidence="7" id="KW-0479">Metal-binding</keyword>
<keyword evidence="5" id="KW-0349">Heme</keyword>
<feature type="transmembrane region" description="Helical" evidence="12">
    <location>
        <begin position="163"/>
        <end position="179"/>
    </location>
</feature>
<evidence type="ECO:0000313" key="15">
    <source>
        <dbReference type="Proteomes" id="UP000069241"/>
    </source>
</evidence>
<dbReference type="InterPro" id="IPR011577">
    <property type="entry name" value="Cyt_b561_bac/Ni-Hgenase"/>
</dbReference>
<dbReference type="STRING" id="44742.AXF13_03670"/>
<proteinExistence type="inferred from homology"/>
<reference evidence="15" key="1">
    <citation type="submission" date="2016-02" db="EMBL/GenBank/DDBJ databases">
        <authorList>
            <person name="Holder M.E."/>
            <person name="Ajami N.J."/>
            <person name="Petrosino J.F."/>
        </authorList>
    </citation>
    <scope>NUCLEOTIDE SEQUENCE [LARGE SCALE GENOMIC DNA]</scope>
    <source>
        <strain evidence="15">CCUG 45958</strain>
    </source>
</reference>
<evidence type="ECO:0000256" key="7">
    <source>
        <dbReference type="ARBA" id="ARBA00022723"/>
    </source>
</evidence>
<evidence type="ECO:0000256" key="6">
    <source>
        <dbReference type="ARBA" id="ARBA00022692"/>
    </source>
</evidence>
<dbReference type="GO" id="GO:0020037">
    <property type="term" value="F:heme binding"/>
    <property type="evidence" value="ECO:0007669"/>
    <property type="project" value="TreeGrafter"/>
</dbReference>
<feature type="transmembrane region" description="Helical" evidence="12">
    <location>
        <begin position="24"/>
        <end position="44"/>
    </location>
</feature>
<keyword evidence="3" id="KW-0813">Transport</keyword>
<keyword evidence="10" id="KW-0408">Iron</keyword>
<keyword evidence="4" id="KW-1003">Cell membrane</keyword>
<keyword evidence="9 12" id="KW-1133">Transmembrane helix</keyword>
<feature type="transmembrane region" description="Helical" evidence="12">
    <location>
        <begin position="65"/>
        <end position="84"/>
    </location>
</feature>
<keyword evidence="8" id="KW-0249">Electron transport</keyword>
<organism evidence="14 15">
    <name type="scientific">Desulfovibrio fairfieldensis</name>
    <dbReference type="NCBI Taxonomy" id="44742"/>
    <lineage>
        <taxon>Bacteria</taxon>
        <taxon>Pseudomonadati</taxon>
        <taxon>Thermodesulfobacteriota</taxon>
        <taxon>Desulfovibrionia</taxon>
        <taxon>Desulfovibrionales</taxon>
        <taxon>Desulfovibrionaceae</taxon>
        <taxon>Desulfovibrio</taxon>
    </lineage>
</organism>
<dbReference type="Gene3D" id="1.20.950.20">
    <property type="entry name" value="Transmembrane di-heme cytochromes, Chain C"/>
    <property type="match status" value="1"/>
</dbReference>
<feature type="transmembrane region" description="Helical" evidence="12">
    <location>
        <begin position="132"/>
        <end position="156"/>
    </location>
</feature>
<keyword evidence="15" id="KW-1185">Reference proteome</keyword>
<dbReference type="Proteomes" id="UP000069241">
    <property type="component" value="Chromosome"/>
</dbReference>
<evidence type="ECO:0000256" key="2">
    <source>
        <dbReference type="ARBA" id="ARBA00008622"/>
    </source>
</evidence>
<keyword evidence="6 12" id="KW-0812">Transmembrane</keyword>
<dbReference type="AlphaFoldDB" id="A0A120KMW7"/>
<dbReference type="GO" id="GO:0022904">
    <property type="term" value="P:respiratory electron transport chain"/>
    <property type="evidence" value="ECO:0007669"/>
    <property type="project" value="InterPro"/>
</dbReference>
<evidence type="ECO:0000256" key="8">
    <source>
        <dbReference type="ARBA" id="ARBA00022982"/>
    </source>
</evidence>
<dbReference type="EMBL" id="CP014229">
    <property type="protein sequence ID" value="AMD89284.1"/>
    <property type="molecule type" value="Genomic_DNA"/>
</dbReference>
<evidence type="ECO:0000256" key="12">
    <source>
        <dbReference type="SAM" id="Phobius"/>
    </source>
</evidence>
<comment type="subcellular location">
    <subcellularLocation>
        <location evidence="1">Cell membrane</location>
        <topology evidence="1">Multi-pass membrane protein</topology>
    </subcellularLocation>
</comment>
<dbReference type="SUPFAM" id="SSF81342">
    <property type="entry name" value="Transmembrane di-heme cytochromes"/>
    <property type="match status" value="1"/>
</dbReference>
<comment type="similarity">
    <text evidence="2">Belongs to the HupC/HyaC/HydC family.</text>
</comment>
<evidence type="ECO:0000256" key="3">
    <source>
        <dbReference type="ARBA" id="ARBA00022448"/>
    </source>
</evidence>
<dbReference type="KEGG" id="dfi:AXF13_03670"/>
<evidence type="ECO:0000256" key="10">
    <source>
        <dbReference type="ARBA" id="ARBA00023004"/>
    </source>
</evidence>
<evidence type="ECO:0000256" key="11">
    <source>
        <dbReference type="ARBA" id="ARBA00023136"/>
    </source>
</evidence>
<evidence type="ECO:0000256" key="1">
    <source>
        <dbReference type="ARBA" id="ARBA00004651"/>
    </source>
</evidence>
<dbReference type="GO" id="GO:0005506">
    <property type="term" value="F:iron ion binding"/>
    <property type="evidence" value="ECO:0007669"/>
    <property type="project" value="InterPro"/>
</dbReference>
<keyword evidence="11 12" id="KW-0472">Membrane</keyword>
<name>A0A120KMW7_9BACT</name>
<dbReference type="InterPro" id="IPR051542">
    <property type="entry name" value="Hydrogenase_cytochrome"/>
</dbReference>
<dbReference type="InterPro" id="IPR000516">
    <property type="entry name" value="Ni-dep_Hydgase_cyt-B"/>
</dbReference>
<dbReference type="Pfam" id="PF01292">
    <property type="entry name" value="Ni_hydr_CYTB"/>
    <property type="match status" value="1"/>
</dbReference>
<evidence type="ECO:0000256" key="4">
    <source>
        <dbReference type="ARBA" id="ARBA00022475"/>
    </source>
</evidence>
<dbReference type="PANTHER" id="PTHR30485">
    <property type="entry name" value="NI/FE-HYDROGENASE 1 B-TYPE CYTOCHROME SUBUNIT"/>
    <property type="match status" value="1"/>
</dbReference>
<dbReference type="NCBIfam" id="TIGR02125">
    <property type="entry name" value="CytB-hydogenase"/>
    <property type="match status" value="1"/>
</dbReference>
<dbReference type="InterPro" id="IPR016174">
    <property type="entry name" value="Di-haem_cyt_TM"/>
</dbReference>
<protein>
    <submittedName>
        <fullName evidence="14">Hydrogenase 1 b-type cytochrome subunit</fullName>
    </submittedName>
</protein>
<evidence type="ECO:0000256" key="9">
    <source>
        <dbReference type="ARBA" id="ARBA00022989"/>
    </source>
</evidence>
<feature type="transmembrane region" description="Helical" evidence="12">
    <location>
        <begin position="191"/>
        <end position="208"/>
    </location>
</feature>
<dbReference type="PRINTS" id="PR00161">
    <property type="entry name" value="NIHGNASECYTB"/>
</dbReference>
<evidence type="ECO:0000313" key="14">
    <source>
        <dbReference type="EMBL" id="AMD89284.1"/>
    </source>
</evidence>
<evidence type="ECO:0000256" key="5">
    <source>
        <dbReference type="ARBA" id="ARBA00022617"/>
    </source>
</evidence>
<feature type="domain" description="Cytochrome b561 bacterial/Ni-hydrogenase" evidence="13">
    <location>
        <begin position="17"/>
        <end position="225"/>
    </location>
</feature>
<dbReference type="GO" id="GO:0009055">
    <property type="term" value="F:electron transfer activity"/>
    <property type="evidence" value="ECO:0007669"/>
    <property type="project" value="InterPro"/>
</dbReference>
<dbReference type="PANTHER" id="PTHR30485:SF0">
    <property type="entry name" value="NI_FE-HYDROGENASE 1 B-TYPE CYTOCHROME SUBUNIT-RELATED"/>
    <property type="match status" value="1"/>
</dbReference>
<evidence type="ECO:0000259" key="13">
    <source>
        <dbReference type="Pfam" id="PF01292"/>
    </source>
</evidence>
<gene>
    <name evidence="14" type="ORF">AXF13_03670</name>
</gene>
<dbReference type="GO" id="GO:0005886">
    <property type="term" value="C:plasma membrane"/>
    <property type="evidence" value="ECO:0007669"/>
    <property type="project" value="UniProtKB-SubCell"/>
</dbReference>
<sequence>MNNSDNVLEPVGKSAYVYQLPIRIWHWTMVACVSVLIVTGYIIGKPWLSVTGQPYDTFYMGYTRMAHFIAGFILIISTVLRYLYALIGNRYSRELVILPFWRKSWWGGLWSDIRWYLFLDKEPRVYVGHNPLAQAGMAVGMVFMLIIMLSGLGLYAQSAPQSPIFRPFLFMLDLMYWVGGNDQELRSLHRLGMLLLVTFVTVHIYMVIREEIMGKTTLVSTMISGFRERRRS</sequence>
<accession>A0A120KMW7</accession>
<dbReference type="RefSeq" id="WP_008684775.1">
    <property type="nucleotide sequence ID" value="NZ_CP014229.1"/>
</dbReference>